<keyword evidence="2" id="KW-1133">Transmembrane helix</keyword>
<gene>
    <name evidence="3" type="primary">OA_BBa0050L12.20</name>
</gene>
<protein>
    <submittedName>
        <fullName evidence="3">Uncharacterized protein</fullName>
    </submittedName>
</protein>
<feature type="compositionally biased region" description="Gly residues" evidence="1">
    <location>
        <begin position="1"/>
        <end position="33"/>
    </location>
</feature>
<organism evidence="3">
    <name type="scientific">Oryza alta</name>
    <dbReference type="NCBI Taxonomy" id="52545"/>
    <lineage>
        <taxon>Eukaryota</taxon>
        <taxon>Viridiplantae</taxon>
        <taxon>Streptophyta</taxon>
        <taxon>Embryophyta</taxon>
        <taxon>Tracheophyta</taxon>
        <taxon>Spermatophyta</taxon>
        <taxon>Magnoliopsida</taxon>
        <taxon>Liliopsida</taxon>
        <taxon>Poales</taxon>
        <taxon>Poaceae</taxon>
        <taxon>BOP clade</taxon>
        <taxon>Oryzoideae</taxon>
        <taxon>Oryzeae</taxon>
        <taxon>Oryzinae</taxon>
        <taxon>Oryza</taxon>
    </lineage>
</organism>
<proteinExistence type="predicted"/>
<accession>A0A1V1H773</accession>
<sequence length="157" mass="16878">MERRSGSGGGDNGGEQGAGGRGAGGGAEHGAAGGELSHRRPRAEAAEVEVQLRVPSLMQAKGGAVDSGGARRVAPRRPGGEGTFLSRVATVLRWVWVWSGLWFVCAAICTLLSWVVRPVVYLWRRWRALVVDEHSDYLCEAAKLSFNHEVAPSDEWL</sequence>
<evidence type="ECO:0000256" key="1">
    <source>
        <dbReference type="SAM" id="MobiDB-lite"/>
    </source>
</evidence>
<evidence type="ECO:0000313" key="3">
    <source>
        <dbReference type="EMBL" id="BAX25047.1"/>
    </source>
</evidence>
<feature type="transmembrane region" description="Helical" evidence="2">
    <location>
        <begin position="95"/>
        <end position="116"/>
    </location>
</feature>
<evidence type="ECO:0000256" key="2">
    <source>
        <dbReference type="SAM" id="Phobius"/>
    </source>
</evidence>
<name>A0A1V1H773_9ORYZ</name>
<reference evidence="3" key="1">
    <citation type="submission" date="2009-05" db="EMBL/GenBank/DDBJ databases">
        <title>Oryza sativa Japonica Group genomic DNA, chromosome 6, BAC clone:KMK0024M20, cultivar:Khau Mac Kho.</title>
        <authorList>
            <person name="Matsumoto T."/>
            <person name="Wu J."/>
            <person name="Kanamori H."/>
        </authorList>
    </citation>
    <scope>NUCLEOTIDE SEQUENCE</scope>
    <source>
        <strain evidence="3">IRGC 105143</strain>
    </source>
</reference>
<keyword evidence="2" id="KW-0812">Transmembrane</keyword>
<dbReference type="EMBL" id="AP011470">
    <property type="protein sequence ID" value="BAX25047.1"/>
    <property type="molecule type" value="Genomic_DNA"/>
</dbReference>
<keyword evidence="2" id="KW-0472">Membrane</keyword>
<dbReference type="AlphaFoldDB" id="A0A1V1H773"/>
<feature type="region of interest" description="Disordered" evidence="1">
    <location>
        <begin position="1"/>
        <end position="42"/>
    </location>
</feature>